<keyword evidence="4" id="KW-1185">Reference proteome</keyword>
<sequence length="368" mass="38242">MTDHFPPPGSPPPPGAGSPSGYGRPHRPGPWQVPAPPPQLAAQAARGGPERGMLGAAHKPGAMPLRPLGLGDIYDAAFRIIRFNPTATVGSAVLVAAIAMLVPILVTSVLTFAVGITYDPSSSSVDDSQLAGVLATYGALGAGAVLNSLGLVFVTGMLAHVTIAAAVGKRLTLGQAWEATRGARWRLVGLALLLGAATVLLIAAYVLLWVVVVVTADLLVVVLWGIVSVPGFVVLLWFFWIRVYYLPVSALMLERTGIGGSIARGWRLTSRAFWRTLGIALLTWLITVIAGQILAFPIGLIGSGGALAVGPDHALLVVVAAQALGQVVSTAFVAPFTAAVTTLQYLDQRMRKEAFDVELMSQAGVLGS</sequence>
<organism evidence="3 4">
    <name type="scientific">Nocardioides marinquilinus</name>
    <dbReference type="NCBI Taxonomy" id="1210400"/>
    <lineage>
        <taxon>Bacteria</taxon>
        <taxon>Bacillati</taxon>
        <taxon>Actinomycetota</taxon>
        <taxon>Actinomycetes</taxon>
        <taxon>Propionibacteriales</taxon>
        <taxon>Nocardioidaceae</taxon>
        <taxon>Nocardioides</taxon>
    </lineage>
</organism>
<feature type="transmembrane region" description="Helical" evidence="2">
    <location>
        <begin position="218"/>
        <end position="245"/>
    </location>
</feature>
<proteinExistence type="predicted"/>
<feature type="region of interest" description="Disordered" evidence="1">
    <location>
        <begin position="1"/>
        <end position="58"/>
    </location>
</feature>
<evidence type="ECO:0000256" key="2">
    <source>
        <dbReference type="SAM" id="Phobius"/>
    </source>
</evidence>
<evidence type="ECO:0008006" key="5">
    <source>
        <dbReference type="Google" id="ProtNLM"/>
    </source>
</evidence>
<evidence type="ECO:0000313" key="4">
    <source>
        <dbReference type="Proteomes" id="UP001500221"/>
    </source>
</evidence>
<dbReference type="Proteomes" id="UP001500221">
    <property type="component" value="Unassembled WGS sequence"/>
</dbReference>
<keyword evidence="2" id="KW-1133">Transmembrane helix</keyword>
<keyword evidence="2" id="KW-0812">Transmembrane</keyword>
<protein>
    <recommendedName>
        <fullName evidence="5">Glycerophosphoryl diester phosphodiesterase membrane domain-containing protein</fullName>
    </recommendedName>
</protein>
<feature type="transmembrane region" description="Helical" evidence="2">
    <location>
        <begin position="134"/>
        <end position="167"/>
    </location>
</feature>
<keyword evidence="2" id="KW-0472">Membrane</keyword>
<dbReference type="EMBL" id="BAABKG010000006">
    <property type="protein sequence ID" value="GAA5155234.1"/>
    <property type="molecule type" value="Genomic_DNA"/>
</dbReference>
<comment type="caution">
    <text evidence="3">The sequence shown here is derived from an EMBL/GenBank/DDBJ whole genome shotgun (WGS) entry which is preliminary data.</text>
</comment>
<evidence type="ECO:0000256" key="1">
    <source>
        <dbReference type="SAM" id="MobiDB-lite"/>
    </source>
</evidence>
<feature type="compositionally biased region" description="Pro residues" evidence="1">
    <location>
        <begin position="1"/>
        <end position="16"/>
    </location>
</feature>
<accession>A0ABP9Q0P0</accession>
<dbReference type="RefSeq" id="WP_345463012.1">
    <property type="nucleotide sequence ID" value="NZ_BAABKG010000006.1"/>
</dbReference>
<feature type="transmembrane region" description="Helical" evidence="2">
    <location>
        <begin position="89"/>
        <end position="114"/>
    </location>
</feature>
<feature type="transmembrane region" description="Helical" evidence="2">
    <location>
        <begin position="314"/>
        <end position="343"/>
    </location>
</feature>
<reference evidence="4" key="1">
    <citation type="journal article" date="2019" name="Int. J. Syst. Evol. Microbiol.">
        <title>The Global Catalogue of Microorganisms (GCM) 10K type strain sequencing project: providing services to taxonomists for standard genome sequencing and annotation.</title>
        <authorList>
            <consortium name="The Broad Institute Genomics Platform"/>
            <consortium name="The Broad Institute Genome Sequencing Center for Infectious Disease"/>
            <person name="Wu L."/>
            <person name="Ma J."/>
        </authorList>
    </citation>
    <scope>NUCLEOTIDE SEQUENCE [LARGE SCALE GENOMIC DNA]</scope>
    <source>
        <strain evidence="4">JCM 18459</strain>
    </source>
</reference>
<feature type="transmembrane region" description="Helical" evidence="2">
    <location>
        <begin position="187"/>
        <end position="212"/>
    </location>
</feature>
<name>A0ABP9Q0P0_9ACTN</name>
<gene>
    <name evidence="3" type="ORF">GCM10023340_40030</name>
</gene>
<feature type="transmembrane region" description="Helical" evidence="2">
    <location>
        <begin position="277"/>
        <end position="302"/>
    </location>
</feature>
<evidence type="ECO:0000313" key="3">
    <source>
        <dbReference type="EMBL" id="GAA5155234.1"/>
    </source>
</evidence>